<keyword evidence="4" id="KW-0732">Signal</keyword>
<keyword evidence="6" id="KW-1185">Reference proteome</keyword>
<keyword evidence="3" id="KW-1133">Transmembrane helix</keyword>
<evidence type="ECO:0000256" key="3">
    <source>
        <dbReference type="SAM" id="Phobius"/>
    </source>
</evidence>
<feature type="transmembrane region" description="Helical" evidence="3">
    <location>
        <begin position="642"/>
        <end position="663"/>
    </location>
</feature>
<dbReference type="Ensembl" id="ENSSPUT00000002646.1">
    <property type="protein sequence ID" value="ENSSPUP00000002499.1"/>
    <property type="gene ID" value="ENSSPUG00000001932.1"/>
</dbReference>
<reference evidence="5" key="2">
    <citation type="submission" date="2025-09" db="UniProtKB">
        <authorList>
            <consortium name="Ensembl"/>
        </authorList>
    </citation>
    <scope>IDENTIFICATION</scope>
</reference>
<dbReference type="OMA" id="HANWRLM"/>
<dbReference type="SMART" id="SM00369">
    <property type="entry name" value="LRR_TYP"/>
    <property type="match status" value="12"/>
</dbReference>
<dbReference type="Proteomes" id="UP000694392">
    <property type="component" value="Unplaced"/>
</dbReference>
<keyword evidence="1" id="KW-0433">Leucine-rich repeat</keyword>
<dbReference type="PROSITE" id="PS51450">
    <property type="entry name" value="LRR"/>
    <property type="match status" value="4"/>
</dbReference>
<dbReference type="Pfam" id="PF00560">
    <property type="entry name" value="LRR_1"/>
    <property type="match status" value="2"/>
</dbReference>
<dbReference type="InterPro" id="IPR032675">
    <property type="entry name" value="LRR_dom_sf"/>
</dbReference>
<proteinExistence type="predicted"/>
<evidence type="ECO:0000256" key="1">
    <source>
        <dbReference type="ARBA" id="ARBA00022614"/>
    </source>
</evidence>
<protein>
    <submittedName>
        <fullName evidence="5">Uncharacterized protein</fullName>
    </submittedName>
</protein>
<evidence type="ECO:0000256" key="4">
    <source>
        <dbReference type="SAM" id="SignalP"/>
    </source>
</evidence>
<evidence type="ECO:0000313" key="6">
    <source>
        <dbReference type="Proteomes" id="UP000694392"/>
    </source>
</evidence>
<dbReference type="SMART" id="SM00364">
    <property type="entry name" value="LRR_BAC"/>
    <property type="match status" value="5"/>
</dbReference>
<dbReference type="InterPro" id="IPR003591">
    <property type="entry name" value="Leu-rich_rpt_typical-subtyp"/>
</dbReference>
<organism evidence="5 6">
    <name type="scientific">Sphenodon punctatus</name>
    <name type="common">Tuatara</name>
    <name type="synonym">Hatteria punctata</name>
    <dbReference type="NCBI Taxonomy" id="8508"/>
    <lineage>
        <taxon>Eukaryota</taxon>
        <taxon>Metazoa</taxon>
        <taxon>Chordata</taxon>
        <taxon>Craniata</taxon>
        <taxon>Vertebrata</taxon>
        <taxon>Euteleostomi</taxon>
        <taxon>Lepidosauria</taxon>
        <taxon>Sphenodontia</taxon>
        <taxon>Sphenodontidae</taxon>
        <taxon>Sphenodon</taxon>
    </lineage>
</organism>
<accession>A0A8D0L2C8</accession>
<dbReference type="AlphaFoldDB" id="A0A8D0L2C8"/>
<dbReference type="InterPro" id="IPR001611">
    <property type="entry name" value="Leu-rich_rpt"/>
</dbReference>
<dbReference type="PRINTS" id="PR00019">
    <property type="entry name" value="LEURICHRPT"/>
</dbReference>
<evidence type="ECO:0000313" key="5">
    <source>
        <dbReference type="Ensembl" id="ENSSPUP00000002499.1"/>
    </source>
</evidence>
<keyword evidence="3" id="KW-0472">Membrane</keyword>
<feature type="chain" id="PRO_5034928961" evidence="4">
    <location>
        <begin position="26"/>
        <end position="705"/>
    </location>
</feature>
<dbReference type="InterPro" id="IPR050541">
    <property type="entry name" value="LRR_TM_domain-containing"/>
</dbReference>
<dbReference type="GeneTree" id="ENSGT00940000164773"/>
<dbReference type="SUPFAM" id="SSF52047">
    <property type="entry name" value="RNI-like"/>
    <property type="match status" value="2"/>
</dbReference>
<feature type="signal peptide" evidence="4">
    <location>
        <begin position="1"/>
        <end position="25"/>
    </location>
</feature>
<keyword evidence="3" id="KW-0812">Transmembrane</keyword>
<dbReference type="Gene3D" id="3.80.10.10">
    <property type="entry name" value="Ribonuclease Inhibitor"/>
    <property type="match status" value="5"/>
</dbReference>
<evidence type="ECO:0000256" key="2">
    <source>
        <dbReference type="ARBA" id="ARBA00022737"/>
    </source>
</evidence>
<name>A0A8D0L2C8_SPHPU</name>
<keyword evidence="2" id="KW-0677">Repeat</keyword>
<dbReference type="GO" id="GO:0005886">
    <property type="term" value="C:plasma membrane"/>
    <property type="evidence" value="ECO:0007669"/>
    <property type="project" value="TreeGrafter"/>
</dbReference>
<sequence length="705" mass="78454">MTLWERWMAGGGCLLLWLLPTVLQAQPSREVTPRPLPCKQSLVLVSCRGLGLRTFPEKFARGVKQLDLSNNFIQNLTKSATFELGQLEHLDLSFNQLETVSKRALAHLTRLRSLFLGANHFDRHYLSNGRAFRSLVSLNILDLSANNLDSTMAAAYFSNLTSLEKLVLSGNKITQLPRGIFWAARQLKEINLSNNFIVEIEEGAFEALVGLQVINLAMNSLHCISGFSLTHLRILNLSYNALELFATEGREEQYELQVLDLSHNKLRYFPLFSKASRLTHLNLSDNAIASWASSPDTAAEVSSWYDGTAIFNLSLSNSITTAGMAAITNLDLSNNKLTLFPIDFLRNLSSLHNLRLATNCLHNLTLEPSTRVESSTDPDVETDEQGVTFLSVRSLDLQGNFIRSLPPWFFSVLPKLETVDLGSNSIQPCKRQNEGESDTGYHPAKRENCTAFCHVPQLKHLSLRRNNITALCDSMFYQTSLVSLDLSGNEGLSMPRGTLEGLESSLQKLSLRGNLMETSKTEFPCLKALKVLDLSENKLSLLPSGLACSPLENMNIQKNNLHVLEKATAVSWSRSLQSLSIADNPFSCCALSWLEVLEAANVSVLDLNKTLCSYQDKKRNFTAQLSQSPQWLCPQDARNGSMAVLLVVVIGFCFLGLCCAVYCHQTKDKKMPRYLGFLSNRVDPVSYPTNVKRMEQIAAECVSNV</sequence>
<dbReference type="PANTHER" id="PTHR24369:SF211">
    <property type="entry name" value="LEUCINE-RICH REPEAT-CONTAINING PROTEIN 15-LIKE"/>
    <property type="match status" value="1"/>
</dbReference>
<dbReference type="Pfam" id="PF13855">
    <property type="entry name" value="LRR_8"/>
    <property type="match status" value="3"/>
</dbReference>
<dbReference type="PANTHER" id="PTHR24369">
    <property type="entry name" value="ANTIGEN BSP, PUTATIVE-RELATED"/>
    <property type="match status" value="1"/>
</dbReference>
<reference evidence="5" key="1">
    <citation type="submission" date="2025-08" db="UniProtKB">
        <authorList>
            <consortium name="Ensembl"/>
        </authorList>
    </citation>
    <scope>IDENTIFICATION</scope>
</reference>